<dbReference type="Proteomes" id="UP000694251">
    <property type="component" value="Chromosome 8"/>
</dbReference>
<name>A0A8T2B984_ARASU</name>
<feature type="chain" id="PRO_5035904739" evidence="1">
    <location>
        <begin position="24"/>
        <end position="160"/>
    </location>
</feature>
<dbReference type="GO" id="GO:0032934">
    <property type="term" value="F:sterol binding"/>
    <property type="evidence" value="ECO:0007669"/>
    <property type="project" value="InterPro"/>
</dbReference>
<proteinExistence type="predicted"/>
<sequence length="160" mass="17330">MAIFHAKPLLLLLISLFFFFAVGDTDFQTCNTGHNYPVKVSDLKISPNPVKRSGSATITITGYTSKDIPDGVTVTLKLSIMGAPVSRKTYSLCDITACPVAPGPLVLTLPNVLTESERRRSRGYISTISITEKGQESLMCVVFGVKIRGYASLLSQVTGW</sequence>
<evidence type="ECO:0000313" key="3">
    <source>
        <dbReference type="EMBL" id="KAG7582132.1"/>
    </source>
</evidence>
<keyword evidence="4" id="KW-1185">Reference proteome</keyword>
<accession>A0A8T2B984</accession>
<reference evidence="3 4" key="1">
    <citation type="submission" date="2020-12" db="EMBL/GenBank/DDBJ databases">
        <title>Concerted genomic and epigenomic changes stabilize Arabidopsis allopolyploids.</title>
        <authorList>
            <person name="Chen Z."/>
        </authorList>
    </citation>
    <scope>NUCLEOTIDE SEQUENCE [LARGE SCALE GENOMIC DNA]</scope>
    <source>
        <strain evidence="3">As9502</strain>
        <tissue evidence="3">Leaf</tissue>
    </source>
</reference>
<dbReference type="GO" id="GO:0015918">
    <property type="term" value="P:sterol transport"/>
    <property type="evidence" value="ECO:0007669"/>
    <property type="project" value="InterPro"/>
</dbReference>
<dbReference type="SMART" id="SM00737">
    <property type="entry name" value="ML"/>
    <property type="match status" value="1"/>
</dbReference>
<dbReference type="PANTHER" id="PTHR11306">
    <property type="entry name" value="NIEMANN PICK TYPE C2 PROTEIN NPC2-RELATED"/>
    <property type="match status" value="1"/>
</dbReference>
<organism evidence="3 4">
    <name type="scientific">Arabidopsis suecica</name>
    <name type="common">Swedish thale-cress</name>
    <name type="synonym">Cardaminopsis suecica</name>
    <dbReference type="NCBI Taxonomy" id="45249"/>
    <lineage>
        <taxon>Eukaryota</taxon>
        <taxon>Viridiplantae</taxon>
        <taxon>Streptophyta</taxon>
        <taxon>Embryophyta</taxon>
        <taxon>Tracheophyta</taxon>
        <taxon>Spermatophyta</taxon>
        <taxon>Magnoliopsida</taxon>
        <taxon>eudicotyledons</taxon>
        <taxon>Gunneridae</taxon>
        <taxon>Pentapetalae</taxon>
        <taxon>rosids</taxon>
        <taxon>malvids</taxon>
        <taxon>Brassicales</taxon>
        <taxon>Brassicaceae</taxon>
        <taxon>Camelineae</taxon>
        <taxon>Arabidopsis</taxon>
    </lineage>
</organism>
<dbReference type="EMBL" id="JAEFBJ010000008">
    <property type="protein sequence ID" value="KAG7582132.1"/>
    <property type="molecule type" value="Genomic_DNA"/>
</dbReference>
<dbReference type="OrthoDB" id="6409159at2759"/>
<evidence type="ECO:0000259" key="2">
    <source>
        <dbReference type="SMART" id="SM00737"/>
    </source>
</evidence>
<feature type="domain" description="MD-2-related lipid-recognition" evidence="2">
    <location>
        <begin position="27"/>
        <end position="145"/>
    </location>
</feature>
<evidence type="ECO:0000256" key="1">
    <source>
        <dbReference type="SAM" id="SignalP"/>
    </source>
</evidence>
<dbReference type="InterPro" id="IPR003172">
    <property type="entry name" value="ML_dom"/>
</dbReference>
<dbReference type="InterPro" id="IPR039670">
    <property type="entry name" value="NPC2-like"/>
</dbReference>
<comment type="caution">
    <text evidence="3">The sequence shown here is derived from an EMBL/GenBank/DDBJ whole genome shotgun (WGS) entry which is preliminary data.</text>
</comment>
<protein>
    <submittedName>
        <fullName evidence="3">Immunoglobulin E-set</fullName>
    </submittedName>
</protein>
<gene>
    <name evidence="3" type="ORF">ISN44_As08g017480</name>
</gene>
<dbReference type="Pfam" id="PF02221">
    <property type="entry name" value="E1_DerP2_DerF2"/>
    <property type="match status" value="1"/>
</dbReference>
<dbReference type="AlphaFoldDB" id="A0A8T2B984"/>
<feature type="signal peptide" evidence="1">
    <location>
        <begin position="1"/>
        <end position="23"/>
    </location>
</feature>
<dbReference type="PANTHER" id="PTHR11306:SF35">
    <property type="entry name" value="MD-2-RELATED LIPID-RECOGNITION PROTEIN ROSY1"/>
    <property type="match status" value="1"/>
</dbReference>
<evidence type="ECO:0000313" key="4">
    <source>
        <dbReference type="Proteomes" id="UP000694251"/>
    </source>
</evidence>
<keyword evidence="1" id="KW-0732">Signal</keyword>